<comment type="caution">
    <text evidence="2">The sequence shown here is derived from an EMBL/GenBank/DDBJ whole genome shotgun (WGS) entry which is preliminary data.</text>
</comment>
<dbReference type="Pfam" id="PF07819">
    <property type="entry name" value="PGAP1"/>
    <property type="match status" value="1"/>
</dbReference>
<feature type="domain" description="GPI inositol-deacylase PGAP1-like alpha/beta" evidence="1">
    <location>
        <begin position="209"/>
        <end position="263"/>
    </location>
</feature>
<dbReference type="InterPro" id="IPR029058">
    <property type="entry name" value="AB_hydrolase_fold"/>
</dbReference>
<accession>A0ABP7LMS1</accession>
<proteinExistence type="predicted"/>
<keyword evidence="3" id="KW-1185">Reference proteome</keyword>
<keyword evidence="2" id="KW-0378">Hydrolase</keyword>
<dbReference type="Proteomes" id="UP001499994">
    <property type="component" value="Unassembled WGS sequence"/>
</dbReference>
<dbReference type="InterPro" id="IPR012908">
    <property type="entry name" value="PGAP1-ab_dom-like"/>
</dbReference>
<evidence type="ECO:0000313" key="3">
    <source>
        <dbReference type="Proteomes" id="UP001499994"/>
    </source>
</evidence>
<dbReference type="SUPFAM" id="SSF53474">
    <property type="entry name" value="alpha/beta-Hydrolases"/>
    <property type="match status" value="1"/>
</dbReference>
<protein>
    <submittedName>
        <fullName evidence="2">Alpha/beta hydrolase</fullName>
    </submittedName>
</protein>
<sequence>MSENNEIIIEPVYGEGPLPYYPVVTDRKDKNVVAKIYKRPERVIPVIFLPGVMGSNLKNENGDAVWLANSTTSWDLLTWIGKNADQRKKILNPDSTSVFNGGNIEPEGAKERVMFKSRQDRGWGEVAAMSYGTFLPWLQDALNDHDSMIVNKMSNNGKKTLREELMDMNLNAEKGESSLTDSEVALSYKYLFPVHAMGYNWLQSNLVSAEIIKKRIEKTIQDYQSMGYKCEKIILVTHSMGGLVARCCSELQGGNKDILGIVHGVMPDSGSPMAYKRMKTGEAGRTGWVIGSNGAEMTAVLAQSPGPLQLLPGFAYGPHWLRIDGMVSLPKSDPYKEIYLERRAWWGLCEERFINPENKEMDKNQFDDDWDIYKDLITNYVKPGIEDLRTHYHKNTWMFYGNNGSKFPSYSTINWKGVSGVKYKDSDNQKITSDGVIFYPPEVNNKTTRIAGLMTDEDAHLYKKFTLLPPDADGDGTVPVRGAVFNAPGLKSQIGLSVDHEGAYKDDESMDSRRFTLRAVLKIAQEIKETGLAYADE</sequence>
<dbReference type="EMBL" id="BAABDG010000007">
    <property type="protein sequence ID" value="GAA3903953.1"/>
    <property type="molecule type" value="Genomic_DNA"/>
</dbReference>
<evidence type="ECO:0000313" key="2">
    <source>
        <dbReference type="EMBL" id="GAA3903953.1"/>
    </source>
</evidence>
<dbReference type="GO" id="GO:0016787">
    <property type="term" value="F:hydrolase activity"/>
    <property type="evidence" value="ECO:0007669"/>
    <property type="project" value="UniProtKB-KW"/>
</dbReference>
<gene>
    <name evidence="2" type="ORF">GCM10022405_31490</name>
</gene>
<reference evidence="3" key="1">
    <citation type="journal article" date="2019" name="Int. J. Syst. Evol. Microbiol.">
        <title>The Global Catalogue of Microorganisms (GCM) 10K type strain sequencing project: providing services to taxonomists for standard genome sequencing and annotation.</title>
        <authorList>
            <consortium name="The Broad Institute Genomics Platform"/>
            <consortium name="The Broad Institute Genome Sequencing Center for Infectious Disease"/>
            <person name="Wu L."/>
            <person name="Ma J."/>
        </authorList>
    </citation>
    <scope>NUCLEOTIDE SEQUENCE [LARGE SCALE GENOMIC DNA]</scope>
    <source>
        <strain evidence="3">JCM 17201</strain>
    </source>
</reference>
<evidence type="ECO:0000259" key="1">
    <source>
        <dbReference type="Pfam" id="PF07819"/>
    </source>
</evidence>
<dbReference type="PANTHER" id="PTHR11440">
    <property type="entry name" value="LECITHIN-CHOLESTEROL ACYLTRANSFERASE-RELATED"/>
    <property type="match status" value="1"/>
</dbReference>
<dbReference type="RefSeq" id="WP_346082152.1">
    <property type="nucleotide sequence ID" value="NZ_BAABDG010000007.1"/>
</dbReference>
<dbReference type="Gene3D" id="3.40.50.1820">
    <property type="entry name" value="alpha/beta hydrolase"/>
    <property type="match status" value="1"/>
</dbReference>
<organism evidence="2 3">
    <name type="scientific">Gibbsiella dentisursi</name>
    <dbReference type="NCBI Taxonomy" id="796890"/>
    <lineage>
        <taxon>Bacteria</taxon>
        <taxon>Pseudomonadati</taxon>
        <taxon>Pseudomonadota</taxon>
        <taxon>Gammaproteobacteria</taxon>
        <taxon>Enterobacterales</taxon>
        <taxon>Yersiniaceae</taxon>
        <taxon>Gibbsiella</taxon>
    </lineage>
</organism>
<name>A0ABP7LMS1_9GAMM</name>